<dbReference type="RefSeq" id="WP_087034139.1">
    <property type="nucleotide sequence ID" value="NZ_FJNE01000010.1"/>
</dbReference>
<dbReference type="PANTHER" id="PTHR10000">
    <property type="entry name" value="PHOSPHOSERINE PHOSPHATASE"/>
    <property type="match status" value="1"/>
</dbReference>
<organism evidence="1 2">
    <name type="scientific">Trichococcus palustris</name>
    <dbReference type="NCBI Taxonomy" id="140314"/>
    <lineage>
        <taxon>Bacteria</taxon>
        <taxon>Bacillati</taxon>
        <taxon>Bacillota</taxon>
        <taxon>Bacilli</taxon>
        <taxon>Lactobacillales</taxon>
        <taxon>Carnobacteriaceae</taxon>
        <taxon>Trichococcus</taxon>
    </lineage>
</organism>
<dbReference type="InterPro" id="IPR036412">
    <property type="entry name" value="HAD-like_sf"/>
</dbReference>
<evidence type="ECO:0000313" key="2">
    <source>
        <dbReference type="Proteomes" id="UP000242754"/>
    </source>
</evidence>
<keyword evidence="2" id="KW-1185">Reference proteome</keyword>
<dbReference type="Gene3D" id="3.30.1240.10">
    <property type="match status" value="1"/>
</dbReference>
<dbReference type="Proteomes" id="UP000242754">
    <property type="component" value="Unassembled WGS sequence"/>
</dbReference>
<accession>A0A143YZ51</accession>
<dbReference type="NCBIfam" id="TIGR01484">
    <property type="entry name" value="HAD-SF-IIB"/>
    <property type="match status" value="1"/>
</dbReference>
<protein>
    <submittedName>
        <fullName evidence="1">Cof protein</fullName>
    </submittedName>
</protein>
<dbReference type="InterPro" id="IPR006379">
    <property type="entry name" value="HAD-SF_hydro_IIB"/>
</dbReference>
<gene>
    <name evidence="1" type="ORF">Tpal_2635</name>
</gene>
<sequence>MTGKDIRIIMSDIDGTLLTSEGKASPKTIHEIKRVKADKNILFGLATGRAVESVENCLDKWGLNGLVDIIMGMNGIHVKDSILQKETISHLLDGGYIREVMDLYNHLNVNFTIFDEGIFKTYQDDALIQKLSDVDQIPYEVVDFDELLKKPHNKLIILCEEEDMPSVQRRGDEIKSENYYGIQTGPILFEFMDPHISKSASLHKVMAAHGLTMDNLLTFGDANNDYEMTRDSGLGVAMANGSTLTKKAADVITNDNDHDGIGNFLESYFQ</sequence>
<dbReference type="EMBL" id="FJNE01000010">
    <property type="protein sequence ID" value="CZR01331.1"/>
    <property type="molecule type" value="Genomic_DNA"/>
</dbReference>
<dbReference type="PANTHER" id="PTHR10000:SF8">
    <property type="entry name" value="HAD SUPERFAMILY HYDROLASE-LIKE, TYPE 3"/>
    <property type="match status" value="1"/>
</dbReference>
<dbReference type="GO" id="GO:0016791">
    <property type="term" value="F:phosphatase activity"/>
    <property type="evidence" value="ECO:0007669"/>
    <property type="project" value="TreeGrafter"/>
</dbReference>
<dbReference type="AlphaFoldDB" id="A0A143YZ51"/>
<dbReference type="GO" id="GO:0000287">
    <property type="term" value="F:magnesium ion binding"/>
    <property type="evidence" value="ECO:0007669"/>
    <property type="project" value="TreeGrafter"/>
</dbReference>
<proteinExistence type="predicted"/>
<dbReference type="OrthoDB" id="9806027at2"/>
<dbReference type="InterPro" id="IPR023214">
    <property type="entry name" value="HAD_sf"/>
</dbReference>
<name>A0A143YZ51_9LACT</name>
<dbReference type="Gene3D" id="3.40.50.1000">
    <property type="entry name" value="HAD superfamily/HAD-like"/>
    <property type="match status" value="1"/>
</dbReference>
<dbReference type="STRING" id="140314.SAMN04488076_11715"/>
<dbReference type="SUPFAM" id="SSF56784">
    <property type="entry name" value="HAD-like"/>
    <property type="match status" value="1"/>
</dbReference>
<dbReference type="Pfam" id="PF08282">
    <property type="entry name" value="Hydrolase_3"/>
    <property type="match status" value="1"/>
</dbReference>
<dbReference type="PROSITE" id="PS01228">
    <property type="entry name" value="COF_1"/>
    <property type="match status" value="1"/>
</dbReference>
<dbReference type="GO" id="GO:0005829">
    <property type="term" value="C:cytosol"/>
    <property type="evidence" value="ECO:0007669"/>
    <property type="project" value="TreeGrafter"/>
</dbReference>
<reference evidence="1 2" key="1">
    <citation type="submission" date="2016-02" db="EMBL/GenBank/DDBJ databases">
        <authorList>
            <person name="Wen L."/>
            <person name="He K."/>
            <person name="Yang H."/>
        </authorList>
    </citation>
    <scope>NUCLEOTIDE SEQUENCE [LARGE SCALE GENOMIC DNA]</scope>
    <source>
        <strain evidence="1">Trichococcus palustris</strain>
    </source>
</reference>
<evidence type="ECO:0000313" key="1">
    <source>
        <dbReference type="EMBL" id="CZR01331.1"/>
    </source>
</evidence>